<dbReference type="OrthoDB" id="239260at2"/>
<dbReference type="InterPro" id="IPR006015">
    <property type="entry name" value="Universal_stress_UspA"/>
</dbReference>
<sequence>MSQYLRLFLIAAPTMRHSPAMERAVAIAEATDAALHIAVFIEDFDLMRLMSDSKQQRETSRQENEQWLMDEADVLRHKGLEVTTEVLVTRDPLQEILEHVTQMRPDMVIKDLHHESALKGAVMTPLDWQLLRHCPGAVHLVSEVRCPLPRVVVAAVDPAHPAGQIHGINDSIIQAAQDLAEQCDAELHLLHAYDLSHTQIADAGAGAVTMPGFGADVRRSLEKTFAVLAKQYDVPVERRHFIAGPLTKALANFVAHSRADVIVMGNVHHKGLGKLIGSTTEHVLQHVHCNVLAVEGESISKQGG</sequence>
<feature type="domain" description="UspA" evidence="5">
    <location>
        <begin position="173"/>
        <end position="294"/>
    </location>
</feature>
<comment type="function">
    <text evidence="4">Required for resistance to DNA-damaging agents.</text>
</comment>
<accession>A0A5E7FKD4</accession>
<evidence type="ECO:0000313" key="6">
    <source>
        <dbReference type="EMBL" id="VVO39755.1"/>
    </source>
</evidence>
<dbReference type="AlphaFoldDB" id="A0A5E7FKD4"/>
<evidence type="ECO:0000256" key="3">
    <source>
        <dbReference type="ARBA" id="ARBA00022490"/>
    </source>
</evidence>
<reference evidence="6 7" key="1">
    <citation type="submission" date="2019-09" db="EMBL/GenBank/DDBJ databases">
        <authorList>
            <person name="Chandra G."/>
            <person name="Truman W A."/>
        </authorList>
    </citation>
    <scope>NUCLEOTIDE SEQUENCE [LARGE SCALE GENOMIC DNA]</scope>
    <source>
        <strain evidence="6">PS723</strain>
    </source>
</reference>
<dbReference type="PANTHER" id="PTHR47892">
    <property type="entry name" value="UNIVERSAL STRESS PROTEIN E"/>
    <property type="match status" value="1"/>
</dbReference>
<evidence type="ECO:0000256" key="1">
    <source>
        <dbReference type="ARBA" id="ARBA00004496"/>
    </source>
</evidence>
<evidence type="ECO:0000256" key="4">
    <source>
        <dbReference type="ARBA" id="ARBA00037131"/>
    </source>
</evidence>
<dbReference type="PRINTS" id="PR01438">
    <property type="entry name" value="UNVRSLSTRESS"/>
</dbReference>
<proteinExistence type="inferred from homology"/>
<evidence type="ECO:0000313" key="7">
    <source>
        <dbReference type="Proteomes" id="UP000379480"/>
    </source>
</evidence>
<dbReference type="Proteomes" id="UP000379480">
    <property type="component" value="Unassembled WGS sequence"/>
</dbReference>
<protein>
    <submittedName>
        <fullName evidence="6">Universal stress protein E</fullName>
    </submittedName>
</protein>
<evidence type="ECO:0000256" key="2">
    <source>
        <dbReference type="ARBA" id="ARBA00008791"/>
    </source>
</evidence>
<dbReference type="PANTHER" id="PTHR47892:SF1">
    <property type="entry name" value="UNIVERSAL STRESS PROTEIN E"/>
    <property type="match status" value="1"/>
</dbReference>
<comment type="similarity">
    <text evidence="2">Belongs to the universal stress protein A family.</text>
</comment>
<dbReference type="Pfam" id="PF00582">
    <property type="entry name" value="Usp"/>
    <property type="match status" value="2"/>
</dbReference>
<dbReference type="RefSeq" id="WP_150806927.1">
    <property type="nucleotide sequence ID" value="NZ_CABVHY010000039.1"/>
</dbReference>
<comment type="subcellular location">
    <subcellularLocation>
        <location evidence="1">Cytoplasm</location>
    </subcellularLocation>
</comment>
<gene>
    <name evidence="6" type="primary">uspE_4</name>
    <name evidence="6" type="ORF">PS723_05714</name>
</gene>
<dbReference type="GO" id="GO:0005737">
    <property type="term" value="C:cytoplasm"/>
    <property type="evidence" value="ECO:0007669"/>
    <property type="project" value="UniProtKB-SubCell"/>
</dbReference>
<dbReference type="EMBL" id="CABVHY010000039">
    <property type="protein sequence ID" value="VVO39755.1"/>
    <property type="molecule type" value="Genomic_DNA"/>
</dbReference>
<name>A0A5E7FKD4_PSEFL</name>
<feature type="domain" description="UspA" evidence="5">
    <location>
        <begin position="20"/>
        <end position="141"/>
    </location>
</feature>
<dbReference type="SUPFAM" id="SSF52402">
    <property type="entry name" value="Adenine nucleotide alpha hydrolases-like"/>
    <property type="match status" value="2"/>
</dbReference>
<organism evidence="6 7">
    <name type="scientific">Pseudomonas fluorescens</name>
    <dbReference type="NCBI Taxonomy" id="294"/>
    <lineage>
        <taxon>Bacteria</taxon>
        <taxon>Pseudomonadati</taxon>
        <taxon>Pseudomonadota</taxon>
        <taxon>Gammaproteobacteria</taxon>
        <taxon>Pseudomonadales</taxon>
        <taxon>Pseudomonadaceae</taxon>
        <taxon>Pseudomonas</taxon>
    </lineage>
</organism>
<evidence type="ECO:0000259" key="5">
    <source>
        <dbReference type="Pfam" id="PF00582"/>
    </source>
</evidence>
<keyword evidence="3" id="KW-0963">Cytoplasm</keyword>
<dbReference type="InterPro" id="IPR006016">
    <property type="entry name" value="UspA"/>
</dbReference>
<dbReference type="Gene3D" id="3.40.50.12370">
    <property type="match status" value="1"/>
</dbReference>